<protein>
    <submittedName>
        <fullName evidence="1">Uncharacterized protein</fullName>
    </submittedName>
</protein>
<dbReference type="OrthoDB" id="7359746at2"/>
<gene>
    <name evidence="1" type="ORF">CCC_00111</name>
</gene>
<dbReference type="RefSeq" id="WP_009870718.1">
    <property type="nucleotide sequence ID" value="NZ_JXSL01000030.1"/>
</dbReference>
<dbReference type="Proteomes" id="UP000031971">
    <property type="component" value="Unassembled WGS sequence"/>
</dbReference>
<evidence type="ECO:0000313" key="1">
    <source>
        <dbReference type="EMBL" id="KIL97050.1"/>
    </source>
</evidence>
<name>A0A0C2YQU1_PARME</name>
<keyword evidence="2" id="KW-1185">Reference proteome</keyword>
<dbReference type="AlphaFoldDB" id="A0A0C2YQU1"/>
<dbReference type="EMBL" id="JXSL01000030">
    <property type="protein sequence ID" value="KIL97050.1"/>
    <property type="molecule type" value="Genomic_DNA"/>
</dbReference>
<proteinExistence type="predicted"/>
<comment type="caution">
    <text evidence="1">The sequence shown here is derived from an EMBL/GenBank/DDBJ whole genome shotgun (WGS) entry which is preliminary data.</text>
</comment>
<evidence type="ECO:0000313" key="2">
    <source>
        <dbReference type="Proteomes" id="UP000031971"/>
    </source>
</evidence>
<sequence length="63" mass="7162">MLAAEALSKQPYLAIRCHACRYFTMERCCNASARLEGQDDRDGECPHFRFGLSSGPAPEWQLR</sequence>
<accession>A0A0C2YQU1</accession>
<organism evidence="1 2">
    <name type="scientific">Paramagnetospirillum magnetotacticum MS-1</name>
    <dbReference type="NCBI Taxonomy" id="272627"/>
    <lineage>
        <taxon>Bacteria</taxon>
        <taxon>Pseudomonadati</taxon>
        <taxon>Pseudomonadota</taxon>
        <taxon>Alphaproteobacteria</taxon>
        <taxon>Rhodospirillales</taxon>
        <taxon>Magnetospirillaceae</taxon>
        <taxon>Paramagnetospirillum</taxon>
    </lineage>
</organism>
<reference evidence="1 2" key="1">
    <citation type="submission" date="2015-01" db="EMBL/GenBank/DDBJ databases">
        <title>Genome Sequence of Magnetospirillum magnetotacticum Strain MS-1.</title>
        <authorList>
            <person name="Marinov G.K."/>
            <person name="Smalley M.D."/>
            <person name="DeSalvo G."/>
        </authorList>
    </citation>
    <scope>NUCLEOTIDE SEQUENCE [LARGE SCALE GENOMIC DNA]</scope>
    <source>
        <strain evidence="1 2">MS-1</strain>
    </source>
</reference>